<gene>
    <name evidence="1" type="ORF">HPP92_004984</name>
</gene>
<dbReference type="CDD" id="cd16331">
    <property type="entry name" value="YjgA-like"/>
    <property type="match status" value="1"/>
</dbReference>
<proteinExistence type="predicted"/>
<evidence type="ECO:0000313" key="2">
    <source>
        <dbReference type="Proteomes" id="UP000636800"/>
    </source>
</evidence>
<dbReference type="Gene3D" id="1.10.60.30">
    <property type="entry name" value="PSPTO4464-like domains"/>
    <property type="match status" value="2"/>
</dbReference>
<dbReference type="InterPro" id="IPR023153">
    <property type="entry name" value="DarP_sf"/>
</dbReference>
<keyword evidence="2" id="KW-1185">Reference proteome</keyword>
<evidence type="ECO:0000313" key="1">
    <source>
        <dbReference type="EMBL" id="KAG0491586.1"/>
    </source>
</evidence>
<reference evidence="1 2" key="1">
    <citation type="journal article" date="2020" name="Nat. Food">
        <title>A phased Vanilla planifolia genome enables genetic improvement of flavour and production.</title>
        <authorList>
            <person name="Hasing T."/>
            <person name="Tang H."/>
            <person name="Brym M."/>
            <person name="Khazi F."/>
            <person name="Huang T."/>
            <person name="Chambers A.H."/>
        </authorList>
    </citation>
    <scope>NUCLEOTIDE SEQUENCE [LARGE SCALE GENOMIC DNA]</scope>
    <source>
        <tissue evidence="1">Leaf</tissue>
    </source>
</reference>
<dbReference type="Proteomes" id="UP000636800">
    <property type="component" value="Chromosome 2"/>
</dbReference>
<organism evidence="1 2">
    <name type="scientific">Vanilla planifolia</name>
    <name type="common">Vanilla</name>
    <dbReference type="NCBI Taxonomy" id="51239"/>
    <lineage>
        <taxon>Eukaryota</taxon>
        <taxon>Viridiplantae</taxon>
        <taxon>Streptophyta</taxon>
        <taxon>Embryophyta</taxon>
        <taxon>Tracheophyta</taxon>
        <taxon>Spermatophyta</taxon>
        <taxon>Magnoliopsida</taxon>
        <taxon>Liliopsida</taxon>
        <taxon>Asparagales</taxon>
        <taxon>Orchidaceae</taxon>
        <taxon>Vanilloideae</taxon>
        <taxon>Vanilleae</taxon>
        <taxon>Vanilla</taxon>
    </lineage>
</organism>
<accession>A0A835RGA1</accession>
<dbReference type="PANTHER" id="PTHR36898">
    <property type="entry name" value="OSJNBB0026I12.6 PROTEIN"/>
    <property type="match status" value="1"/>
</dbReference>
<dbReference type="OrthoDB" id="5421723at2759"/>
<sequence>MFHLLALSSHPSRSWFFSRLAPRLLLFSTSRLHKGAGARSHALRPLVPHADEVDSKENEGATTSRDLCKKSRNELKREARRAVLWGVDLATFSSTQIKRIVRAASLEDEVFDAIMLVKRLDPDVREGRRRQFNYIGRLLRKAQPELIDDLIRACKDGDTARLQALSGHEKWCMDDSEDCEQDIESEEEEGEIYLEVADKWFDGLVQKDPSTTSEVYSVHTVDFDRQELRRLVRRVLSVREGRHAKQNELNGDSLLNREKQLLRFLRSLAKKSLAESV</sequence>
<comment type="caution">
    <text evidence="1">The sequence shown here is derived from an EMBL/GenBank/DDBJ whole genome shotgun (WGS) entry which is preliminary data.</text>
</comment>
<protein>
    <submittedName>
        <fullName evidence="1">Uncharacterized protein</fullName>
    </submittedName>
</protein>
<dbReference type="SUPFAM" id="SSF158710">
    <property type="entry name" value="PSPTO4464-like"/>
    <property type="match status" value="1"/>
</dbReference>
<dbReference type="InterPro" id="IPR006839">
    <property type="entry name" value="DarP"/>
</dbReference>
<dbReference type="EMBL" id="JADCNL010000002">
    <property type="protein sequence ID" value="KAG0491586.1"/>
    <property type="molecule type" value="Genomic_DNA"/>
</dbReference>
<dbReference type="Pfam" id="PF04751">
    <property type="entry name" value="DarP"/>
    <property type="match status" value="1"/>
</dbReference>
<name>A0A835RGA1_VANPL</name>
<dbReference type="AlphaFoldDB" id="A0A835RGA1"/>
<dbReference type="PANTHER" id="PTHR36898:SF1">
    <property type="entry name" value="OS04G0250700 PROTEIN"/>
    <property type="match status" value="1"/>
</dbReference>